<keyword evidence="6 11" id="KW-0548">Nucleotidyltransferase</keyword>
<keyword evidence="5 11" id="KW-0808">Transferase</keyword>
<dbReference type="GO" id="GO:0016779">
    <property type="term" value="F:nucleotidyltransferase activity"/>
    <property type="evidence" value="ECO:0007669"/>
    <property type="project" value="UniProtKB-KW"/>
</dbReference>
<dbReference type="InterPro" id="IPR004821">
    <property type="entry name" value="Cyt_trans-like"/>
</dbReference>
<keyword evidence="8 11" id="KW-0067">ATP-binding</keyword>
<evidence type="ECO:0000256" key="6">
    <source>
        <dbReference type="ARBA" id="ARBA00022695"/>
    </source>
</evidence>
<keyword evidence="7 11" id="KW-0547">Nucleotide-binding</keyword>
<evidence type="ECO:0000256" key="2">
    <source>
        <dbReference type="ARBA" id="ARBA00005019"/>
    </source>
</evidence>
<accession>A0ABN4YAB1</accession>
<protein>
    <recommendedName>
        <fullName evidence="11">Probable nicotinate-nucleotide adenylyltransferase</fullName>
        <ecNumber evidence="11">2.7.7.18</ecNumber>
    </recommendedName>
    <alternativeName>
        <fullName evidence="11">Deamido-NAD(+) diphosphorylase</fullName>
    </alternativeName>
    <alternativeName>
        <fullName evidence="11">Deamido-NAD(+) pyrophosphorylase</fullName>
    </alternativeName>
    <alternativeName>
        <fullName evidence="11">Nicotinate mononucleotide adenylyltransferase</fullName>
        <shortName evidence="11">NaMN adenylyltransferase</shortName>
    </alternativeName>
</protein>
<dbReference type="PANTHER" id="PTHR39321">
    <property type="entry name" value="NICOTINATE-NUCLEOTIDE ADENYLYLTRANSFERASE-RELATED"/>
    <property type="match status" value="1"/>
</dbReference>
<evidence type="ECO:0000256" key="9">
    <source>
        <dbReference type="ARBA" id="ARBA00023027"/>
    </source>
</evidence>
<evidence type="ECO:0000259" key="12">
    <source>
        <dbReference type="Pfam" id="PF01467"/>
    </source>
</evidence>
<dbReference type="NCBIfam" id="NF000840">
    <property type="entry name" value="PRK00071.1-3"/>
    <property type="match status" value="1"/>
</dbReference>
<dbReference type="EMBL" id="CP020472">
    <property type="protein sequence ID" value="ARD21338.1"/>
    <property type="molecule type" value="Genomic_DNA"/>
</dbReference>
<keyword evidence="4 11" id="KW-0662">Pyridine nucleotide biosynthesis</keyword>
<name>A0ABN4YAB1_9GAMM</name>
<dbReference type="InterPro" id="IPR014729">
    <property type="entry name" value="Rossmann-like_a/b/a_fold"/>
</dbReference>
<comment type="similarity">
    <text evidence="3 11">Belongs to the NadD family.</text>
</comment>
<comment type="function">
    <text evidence="1 11">Catalyzes the reversible adenylation of nicotinate mononucleotide (NaMN) to nicotinic acid adenine dinucleotide (NaAD).</text>
</comment>
<evidence type="ECO:0000256" key="10">
    <source>
        <dbReference type="ARBA" id="ARBA00048721"/>
    </source>
</evidence>
<dbReference type="HAMAP" id="MF_00244">
    <property type="entry name" value="NaMN_adenylyltr"/>
    <property type="match status" value="1"/>
</dbReference>
<keyword evidence="9 11" id="KW-0520">NAD</keyword>
<gene>
    <name evidence="11" type="primary">nadD</name>
    <name evidence="13" type="ORF">SJ2017_1007</name>
</gene>
<feature type="domain" description="Cytidyltransferase-like" evidence="12">
    <location>
        <begin position="5"/>
        <end position="178"/>
    </location>
</feature>
<dbReference type="Proteomes" id="UP000191820">
    <property type="component" value="Chromosome"/>
</dbReference>
<evidence type="ECO:0000256" key="3">
    <source>
        <dbReference type="ARBA" id="ARBA00009014"/>
    </source>
</evidence>
<evidence type="ECO:0000313" key="14">
    <source>
        <dbReference type="Proteomes" id="UP000191820"/>
    </source>
</evidence>
<proteinExistence type="inferred from homology"/>
<dbReference type="NCBIfam" id="TIGR00125">
    <property type="entry name" value="cyt_tran_rel"/>
    <property type="match status" value="1"/>
</dbReference>
<dbReference type="RefSeq" id="WP_080915091.1">
    <property type="nucleotide sequence ID" value="NZ_CP020472.1"/>
</dbReference>
<evidence type="ECO:0000256" key="11">
    <source>
        <dbReference type="HAMAP-Rule" id="MF_00244"/>
    </source>
</evidence>
<evidence type="ECO:0000256" key="1">
    <source>
        <dbReference type="ARBA" id="ARBA00002324"/>
    </source>
</evidence>
<evidence type="ECO:0000256" key="7">
    <source>
        <dbReference type="ARBA" id="ARBA00022741"/>
    </source>
</evidence>
<evidence type="ECO:0000256" key="5">
    <source>
        <dbReference type="ARBA" id="ARBA00022679"/>
    </source>
</evidence>
<dbReference type="InterPro" id="IPR005248">
    <property type="entry name" value="NadD/NMNAT"/>
</dbReference>
<dbReference type="Gene3D" id="3.40.50.620">
    <property type="entry name" value="HUPs"/>
    <property type="match status" value="1"/>
</dbReference>
<organism evidence="13 14">
    <name type="scientific">Shewanella japonica</name>
    <dbReference type="NCBI Taxonomy" id="93973"/>
    <lineage>
        <taxon>Bacteria</taxon>
        <taxon>Pseudomonadati</taxon>
        <taxon>Pseudomonadota</taxon>
        <taxon>Gammaproteobacteria</taxon>
        <taxon>Alteromonadales</taxon>
        <taxon>Shewanellaceae</taxon>
        <taxon>Shewanella</taxon>
    </lineage>
</organism>
<dbReference type="SUPFAM" id="SSF52374">
    <property type="entry name" value="Nucleotidylyl transferase"/>
    <property type="match status" value="1"/>
</dbReference>
<dbReference type="Pfam" id="PF01467">
    <property type="entry name" value="CTP_transf_like"/>
    <property type="match status" value="1"/>
</dbReference>
<keyword evidence="14" id="KW-1185">Reference proteome</keyword>
<evidence type="ECO:0000256" key="8">
    <source>
        <dbReference type="ARBA" id="ARBA00022840"/>
    </source>
</evidence>
<dbReference type="PANTHER" id="PTHR39321:SF3">
    <property type="entry name" value="PHOSPHOPANTETHEINE ADENYLYLTRANSFERASE"/>
    <property type="match status" value="1"/>
</dbReference>
<dbReference type="NCBIfam" id="NF000839">
    <property type="entry name" value="PRK00071.1-1"/>
    <property type="match status" value="1"/>
</dbReference>
<evidence type="ECO:0000313" key="13">
    <source>
        <dbReference type="EMBL" id="ARD21338.1"/>
    </source>
</evidence>
<comment type="pathway">
    <text evidence="2 11">Cofactor biosynthesis; NAD(+) biosynthesis; deamido-NAD(+) from nicotinate D-ribonucleotide: step 1/1.</text>
</comment>
<evidence type="ECO:0000256" key="4">
    <source>
        <dbReference type="ARBA" id="ARBA00022642"/>
    </source>
</evidence>
<reference evidence="13 14" key="1">
    <citation type="submission" date="2017-03" db="EMBL/GenBank/DDBJ databases">
        <title>Genome sequencing of Shewanella japonica KCTC 22435.</title>
        <authorList>
            <person name="Kim K.M."/>
        </authorList>
    </citation>
    <scope>NUCLEOTIDE SEQUENCE [LARGE SCALE GENOMIC DNA]</scope>
    <source>
        <strain evidence="13 14">KCTC 22435</strain>
    </source>
</reference>
<dbReference type="EC" id="2.7.7.18" evidence="11"/>
<sequence>MKIGLLGGTFDPIHLGHIKPALEVLHQLNLDKIWLMPNHIPPHKQSTTVNSQHRLAMTQAVCELYDEFALCDIEINRDTPSYSVATLALLKQQYPQHQFYFIMGTDSFIQLPTWYRWQSLFDLCHIVVCQRPGWQLTAEHPMASVLADNQLVSTSALTGKIYPIEVQPQDISSTQIRQLLSNLTVEERQDSNNAQLNALLPGVIQQYICQHSLYQAN</sequence>
<dbReference type="NCBIfam" id="TIGR00482">
    <property type="entry name" value="nicotinate (nicotinamide) nucleotide adenylyltransferase"/>
    <property type="match status" value="1"/>
</dbReference>
<dbReference type="CDD" id="cd02165">
    <property type="entry name" value="NMNAT"/>
    <property type="match status" value="1"/>
</dbReference>
<comment type="catalytic activity">
    <reaction evidence="10 11">
        <text>nicotinate beta-D-ribonucleotide + ATP + H(+) = deamido-NAD(+) + diphosphate</text>
        <dbReference type="Rhea" id="RHEA:22860"/>
        <dbReference type="ChEBI" id="CHEBI:15378"/>
        <dbReference type="ChEBI" id="CHEBI:30616"/>
        <dbReference type="ChEBI" id="CHEBI:33019"/>
        <dbReference type="ChEBI" id="CHEBI:57502"/>
        <dbReference type="ChEBI" id="CHEBI:58437"/>
        <dbReference type="EC" id="2.7.7.18"/>
    </reaction>
</comment>